<accession>A0ABV0PG61</accession>
<sequence>MRKCHYPDYPCRSPPLRQENRVILLRVSSVAELSGPDAEVNDDGECDDVWVELLPVQRVMRRGPESACSNGNDEAMPRTAACRLVWEIRGSTRRDDQGCRLFRLNSVFPYHQNFSSESKRSPSDSDSAFKSRSGC</sequence>
<evidence type="ECO:0000313" key="3">
    <source>
        <dbReference type="Proteomes" id="UP001476798"/>
    </source>
</evidence>
<dbReference type="Proteomes" id="UP001476798">
    <property type="component" value="Unassembled WGS sequence"/>
</dbReference>
<evidence type="ECO:0000313" key="2">
    <source>
        <dbReference type="EMBL" id="MEQ2182450.1"/>
    </source>
</evidence>
<keyword evidence="3" id="KW-1185">Reference proteome</keyword>
<name>A0ABV0PG61_9TELE</name>
<feature type="compositionally biased region" description="Basic and acidic residues" evidence="1">
    <location>
        <begin position="117"/>
        <end position="129"/>
    </location>
</feature>
<organism evidence="2 3">
    <name type="scientific">Goodea atripinnis</name>
    <dbReference type="NCBI Taxonomy" id="208336"/>
    <lineage>
        <taxon>Eukaryota</taxon>
        <taxon>Metazoa</taxon>
        <taxon>Chordata</taxon>
        <taxon>Craniata</taxon>
        <taxon>Vertebrata</taxon>
        <taxon>Euteleostomi</taxon>
        <taxon>Actinopterygii</taxon>
        <taxon>Neopterygii</taxon>
        <taxon>Teleostei</taxon>
        <taxon>Neoteleostei</taxon>
        <taxon>Acanthomorphata</taxon>
        <taxon>Ovalentaria</taxon>
        <taxon>Atherinomorphae</taxon>
        <taxon>Cyprinodontiformes</taxon>
        <taxon>Goodeidae</taxon>
        <taxon>Goodea</taxon>
    </lineage>
</organism>
<feature type="region of interest" description="Disordered" evidence="1">
    <location>
        <begin position="113"/>
        <end position="135"/>
    </location>
</feature>
<proteinExistence type="predicted"/>
<reference evidence="2 3" key="1">
    <citation type="submission" date="2021-06" db="EMBL/GenBank/DDBJ databases">
        <authorList>
            <person name="Palmer J.M."/>
        </authorList>
    </citation>
    <scope>NUCLEOTIDE SEQUENCE [LARGE SCALE GENOMIC DNA]</scope>
    <source>
        <strain evidence="2 3">GA_2019</strain>
        <tissue evidence="2">Muscle</tissue>
    </source>
</reference>
<gene>
    <name evidence="2" type="ORF">GOODEAATRI_022402</name>
</gene>
<evidence type="ECO:0000256" key="1">
    <source>
        <dbReference type="SAM" id="MobiDB-lite"/>
    </source>
</evidence>
<dbReference type="EMBL" id="JAHRIO010072255">
    <property type="protein sequence ID" value="MEQ2182450.1"/>
    <property type="molecule type" value="Genomic_DNA"/>
</dbReference>
<protein>
    <submittedName>
        <fullName evidence="2">Uncharacterized protein</fullName>
    </submittedName>
</protein>
<comment type="caution">
    <text evidence="2">The sequence shown here is derived from an EMBL/GenBank/DDBJ whole genome shotgun (WGS) entry which is preliminary data.</text>
</comment>